<evidence type="ECO:0000313" key="2">
    <source>
        <dbReference type="EMBL" id="CAB9515249.1"/>
    </source>
</evidence>
<name>A0A9N8E9R0_9STRA</name>
<feature type="region of interest" description="Disordered" evidence="1">
    <location>
        <begin position="781"/>
        <end position="811"/>
    </location>
</feature>
<proteinExistence type="predicted"/>
<organism evidence="2 3">
    <name type="scientific">Seminavis robusta</name>
    <dbReference type="NCBI Taxonomy" id="568900"/>
    <lineage>
        <taxon>Eukaryota</taxon>
        <taxon>Sar</taxon>
        <taxon>Stramenopiles</taxon>
        <taxon>Ochrophyta</taxon>
        <taxon>Bacillariophyta</taxon>
        <taxon>Bacillariophyceae</taxon>
        <taxon>Bacillariophycidae</taxon>
        <taxon>Naviculales</taxon>
        <taxon>Naviculaceae</taxon>
        <taxon>Seminavis</taxon>
    </lineage>
</organism>
<dbReference type="OrthoDB" id="48720at2759"/>
<feature type="region of interest" description="Disordered" evidence="1">
    <location>
        <begin position="907"/>
        <end position="927"/>
    </location>
</feature>
<evidence type="ECO:0000313" key="3">
    <source>
        <dbReference type="Proteomes" id="UP001153069"/>
    </source>
</evidence>
<feature type="region of interest" description="Disordered" evidence="1">
    <location>
        <begin position="503"/>
        <end position="613"/>
    </location>
</feature>
<feature type="region of interest" description="Disordered" evidence="1">
    <location>
        <begin position="712"/>
        <end position="735"/>
    </location>
</feature>
<feature type="region of interest" description="Disordered" evidence="1">
    <location>
        <begin position="255"/>
        <end position="281"/>
    </location>
</feature>
<gene>
    <name evidence="2" type="ORF">SEMRO_702_G189910.1</name>
</gene>
<evidence type="ECO:0000256" key="1">
    <source>
        <dbReference type="SAM" id="MobiDB-lite"/>
    </source>
</evidence>
<dbReference type="EMBL" id="CAICTM010000701">
    <property type="protein sequence ID" value="CAB9515249.1"/>
    <property type="molecule type" value="Genomic_DNA"/>
</dbReference>
<feature type="compositionally biased region" description="Basic and acidic residues" evidence="1">
    <location>
        <begin position="318"/>
        <end position="327"/>
    </location>
</feature>
<accession>A0A9N8E9R0</accession>
<feature type="region of interest" description="Disordered" evidence="1">
    <location>
        <begin position="177"/>
        <end position="213"/>
    </location>
</feature>
<keyword evidence="3" id="KW-1185">Reference proteome</keyword>
<dbReference type="AlphaFoldDB" id="A0A9N8E9R0"/>
<feature type="compositionally biased region" description="Low complexity" evidence="1">
    <location>
        <begin position="593"/>
        <end position="612"/>
    </location>
</feature>
<comment type="caution">
    <text evidence="2">The sequence shown here is derived from an EMBL/GenBank/DDBJ whole genome shotgun (WGS) entry which is preliminary data.</text>
</comment>
<protein>
    <submittedName>
        <fullName evidence="2">Uncharacterized protein</fullName>
    </submittedName>
</protein>
<reference evidence="2" key="1">
    <citation type="submission" date="2020-06" db="EMBL/GenBank/DDBJ databases">
        <authorList>
            <consortium name="Plant Systems Biology data submission"/>
        </authorList>
    </citation>
    <scope>NUCLEOTIDE SEQUENCE</scope>
    <source>
        <strain evidence="2">D6</strain>
    </source>
</reference>
<feature type="compositionally biased region" description="Polar residues" evidence="1">
    <location>
        <begin position="255"/>
        <end position="278"/>
    </location>
</feature>
<feature type="compositionally biased region" description="Basic and acidic residues" evidence="1">
    <location>
        <begin position="379"/>
        <end position="389"/>
    </location>
</feature>
<feature type="region of interest" description="Disordered" evidence="1">
    <location>
        <begin position="298"/>
        <end position="332"/>
    </location>
</feature>
<feature type="region of interest" description="Disordered" evidence="1">
    <location>
        <begin position="675"/>
        <end position="695"/>
    </location>
</feature>
<dbReference type="Proteomes" id="UP001153069">
    <property type="component" value="Unassembled WGS sequence"/>
</dbReference>
<feature type="compositionally biased region" description="Basic and acidic residues" evidence="1">
    <location>
        <begin position="568"/>
        <end position="591"/>
    </location>
</feature>
<feature type="compositionally biased region" description="Low complexity" evidence="1">
    <location>
        <begin position="522"/>
        <end position="564"/>
    </location>
</feature>
<feature type="compositionally biased region" description="Polar residues" evidence="1">
    <location>
        <begin position="393"/>
        <end position="407"/>
    </location>
</feature>
<sequence length="927" mass="99075">MEPDKGKTQDGFADQCVGVLSDDATAVTGNQHSGGLSAFNSDAYDTNLDGYAVLPEPTPQDAHVPAPISTTNSETAAKPPVDTAPNNLETMKSSPSSFAQLVKSWETYIADAQNTDAFQPMQMLQSIRTGMCGTGHEMHRLTLAPSTELAGYAASEGQDPFEPIILRHTHSTPLQYRPSFFTDYDGSSGMPPPSQLDATRRSSSTPSRGSAFQQFRSDSAYGAYIRSGSNFSGSDGRSAFGFPLNRSMYSGVSTESNLRTSSAFNPVPSSLSTTQEDSPQGEATAIEVMDLGTCRAEADDSANSGEESGEIEVQINTKIEDNTDQTKPKKSAAARAARFLSDVGVLRRKKKGLRSTISTVISTDTTAANKKANATTLDATRDDEKEQSKEANAMSQDSGSNSNNTSEGQKDSGYDQPSAPMYQQLDSDVDEEYDRYQSIENSGGDSDDSPRTVPSPDYHPIVDDRSVVASNCQGNKNENRRPAVRIQVSSSISVMPTLAERIDRHSENASSPNPGELVNDDPSATPTSSTGSPGGATRSSNTTYTSGHTTQATSTSGTTANGSSQISETDREVMETIKEGKRRRRQEDGKSNSDTGGVTIDSSSSGSSTTNGYVALTGSPGPLRDGANVVADRFFTNPRSTPTQGGEPFCSSSMSTSAVVDGAAGGMMHRARVSSLTRKSTNNGSPTSCSLNSIEETPPTFVSYLDRQDASDLTSLREATEASCSRGDNEEREDSPAQIVGYPAMFLGDAKTADGQENAMSVFPIVLPTTEHLYNILGRFRSRPPRSPAKGLRAVTPTPPPPRLGSPVFQHQLSPPRKIIDHRVETNVSRPYVVRTNPSTHRLVVVSPGSYVRPTTPLLCIPVGNPNYSPNQNRPQAALPLRQPSPYGQVGTARTYEEHSIEILKKDSKDEMIGQRFASPETVASAN</sequence>
<feature type="region of interest" description="Disordered" evidence="1">
    <location>
        <begin position="55"/>
        <end position="81"/>
    </location>
</feature>
<feature type="region of interest" description="Disordered" evidence="1">
    <location>
        <begin position="372"/>
        <end position="467"/>
    </location>
</feature>
<feature type="compositionally biased region" description="Low complexity" evidence="1">
    <location>
        <begin position="201"/>
        <end position="210"/>
    </location>
</feature>
<feature type="region of interest" description="Disordered" evidence="1">
    <location>
        <begin position="867"/>
        <end position="894"/>
    </location>
</feature>